<dbReference type="SUPFAM" id="SSF50249">
    <property type="entry name" value="Nucleic acid-binding proteins"/>
    <property type="match status" value="1"/>
</dbReference>
<dbReference type="InterPro" id="IPR006195">
    <property type="entry name" value="aa-tRNA-synth_II"/>
</dbReference>
<dbReference type="Pfam" id="PF00152">
    <property type="entry name" value="tRNA-synt_2"/>
    <property type="match status" value="2"/>
</dbReference>
<feature type="region of interest" description="Disordered" evidence="8">
    <location>
        <begin position="359"/>
        <end position="378"/>
    </location>
</feature>
<evidence type="ECO:0000256" key="3">
    <source>
        <dbReference type="ARBA" id="ARBA00022598"/>
    </source>
</evidence>
<evidence type="ECO:0000313" key="11">
    <source>
        <dbReference type="Proteomes" id="UP001642483"/>
    </source>
</evidence>
<evidence type="ECO:0000256" key="2">
    <source>
        <dbReference type="ARBA" id="ARBA00012816"/>
    </source>
</evidence>
<proteinExistence type="inferred from homology"/>
<dbReference type="PROSITE" id="PS50862">
    <property type="entry name" value="AA_TRNA_LIGASE_II"/>
    <property type="match status" value="1"/>
</dbReference>
<dbReference type="InterPro" id="IPR004364">
    <property type="entry name" value="Aa-tRNA-synt_II"/>
</dbReference>
<evidence type="ECO:0000256" key="8">
    <source>
        <dbReference type="SAM" id="MobiDB-lite"/>
    </source>
</evidence>
<evidence type="ECO:0000256" key="7">
    <source>
        <dbReference type="ARBA" id="ARBA00023146"/>
    </source>
</evidence>
<feature type="compositionally biased region" description="Polar residues" evidence="8">
    <location>
        <begin position="341"/>
        <end position="352"/>
    </location>
</feature>
<dbReference type="SUPFAM" id="SSF55681">
    <property type="entry name" value="Class II aaRS and biotin synthetases"/>
    <property type="match status" value="1"/>
</dbReference>
<dbReference type="PANTHER" id="PTHR22594:SF34">
    <property type="entry name" value="ASPARAGINE--TRNA LIGASE, MITOCHONDRIAL-RELATED"/>
    <property type="match status" value="1"/>
</dbReference>
<evidence type="ECO:0000256" key="4">
    <source>
        <dbReference type="ARBA" id="ARBA00022741"/>
    </source>
</evidence>
<accession>A0ABP0G5Z9</accession>
<comment type="similarity">
    <text evidence="1">Belongs to the class-II aminoacyl-tRNA synthetase family.</text>
</comment>
<dbReference type="Gene3D" id="2.40.50.140">
    <property type="entry name" value="Nucleic acid-binding proteins"/>
    <property type="match status" value="1"/>
</dbReference>
<evidence type="ECO:0000256" key="6">
    <source>
        <dbReference type="ARBA" id="ARBA00022917"/>
    </source>
</evidence>
<dbReference type="Proteomes" id="UP001642483">
    <property type="component" value="Unassembled WGS sequence"/>
</dbReference>
<dbReference type="EMBL" id="CAWYQH010000102">
    <property type="protein sequence ID" value="CAK8686607.1"/>
    <property type="molecule type" value="Genomic_DNA"/>
</dbReference>
<protein>
    <recommendedName>
        <fullName evidence="2">asparagine--tRNA ligase</fullName>
        <ecNumber evidence="2">6.1.1.22</ecNumber>
    </recommendedName>
</protein>
<evidence type="ECO:0000313" key="10">
    <source>
        <dbReference type="EMBL" id="CAK8686607.1"/>
    </source>
</evidence>
<comment type="caution">
    <text evidence="10">The sequence shown here is derived from an EMBL/GenBank/DDBJ whole genome shotgun (WGS) entry which is preliminary data.</text>
</comment>
<keyword evidence="3" id="KW-0436">Ligase</keyword>
<evidence type="ECO:0000256" key="1">
    <source>
        <dbReference type="ARBA" id="ARBA00008226"/>
    </source>
</evidence>
<dbReference type="InterPro" id="IPR004522">
    <property type="entry name" value="Asn-tRNA-ligase"/>
</dbReference>
<dbReference type="Gene3D" id="3.30.930.10">
    <property type="entry name" value="Bira Bifunctional Protein, Domain 2"/>
    <property type="match status" value="1"/>
</dbReference>
<dbReference type="PRINTS" id="PR01042">
    <property type="entry name" value="TRNASYNTHASP"/>
</dbReference>
<dbReference type="CDD" id="cd04318">
    <property type="entry name" value="EcAsnRS_like_N"/>
    <property type="match status" value="1"/>
</dbReference>
<dbReference type="InterPro" id="IPR002312">
    <property type="entry name" value="Asp/Asn-tRNA-synth_IIb"/>
</dbReference>
<name>A0ABP0G5Z9_CLALP</name>
<dbReference type="InterPro" id="IPR045864">
    <property type="entry name" value="aa-tRNA-synth_II/BPL/LPL"/>
</dbReference>
<keyword evidence="6" id="KW-0648">Protein biosynthesis</keyword>
<dbReference type="InterPro" id="IPR004365">
    <property type="entry name" value="NA-bd_OB_tRNA"/>
</dbReference>
<evidence type="ECO:0000256" key="5">
    <source>
        <dbReference type="ARBA" id="ARBA00022840"/>
    </source>
</evidence>
<keyword evidence="4" id="KW-0547">Nucleotide-binding</keyword>
<gene>
    <name evidence="10" type="ORF">CVLEPA_LOCUS18524</name>
</gene>
<organism evidence="10 11">
    <name type="scientific">Clavelina lepadiformis</name>
    <name type="common">Light-bulb sea squirt</name>
    <name type="synonym">Ascidia lepadiformis</name>
    <dbReference type="NCBI Taxonomy" id="159417"/>
    <lineage>
        <taxon>Eukaryota</taxon>
        <taxon>Metazoa</taxon>
        <taxon>Chordata</taxon>
        <taxon>Tunicata</taxon>
        <taxon>Ascidiacea</taxon>
        <taxon>Aplousobranchia</taxon>
        <taxon>Clavelinidae</taxon>
        <taxon>Clavelina</taxon>
    </lineage>
</organism>
<keyword evidence="7" id="KW-0030">Aminoacyl-tRNA synthetase</keyword>
<evidence type="ECO:0000259" key="9">
    <source>
        <dbReference type="PROSITE" id="PS50862"/>
    </source>
</evidence>
<feature type="domain" description="Aminoacyl-transfer RNA synthetases class-II family profile" evidence="9">
    <location>
        <begin position="278"/>
        <end position="639"/>
    </location>
</feature>
<dbReference type="PANTHER" id="PTHR22594">
    <property type="entry name" value="ASPARTYL/LYSYL-TRNA SYNTHETASE"/>
    <property type="match status" value="1"/>
</dbReference>
<dbReference type="Pfam" id="PF01336">
    <property type="entry name" value="tRNA_anti-codon"/>
    <property type="match status" value="1"/>
</dbReference>
<dbReference type="InterPro" id="IPR012340">
    <property type="entry name" value="NA-bd_OB-fold"/>
</dbReference>
<feature type="compositionally biased region" description="Basic and acidic residues" evidence="8">
    <location>
        <begin position="330"/>
        <end position="340"/>
    </location>
</feature>
<sequence>MVRLGPNDSCVCWIGAITGNGYGSINFDGQRLGAHRLAYMLLVQKSILPLASELQNFRLRRATGVFLFSSSCISDACNAAIRFVAGDPFCRGMPETSQAMATPLLKPLFRHKTARCNRPVKAFLWLVCLEISTKVTKVQIQGIKQLILAEMITKCLRRYYSQNMIKRYKVKDIFKEKPSKTSAVVQGWIRSVRKHKNRCFVDINDGSSLDCLQVVMRPEIFKNGMSYGASIKAVGEIVETNLNKAKTFPFLKHAGHDVQYTRTFPHLRMREDEMAGVLRVRNSLEMQFHRYFQDNGFLHVHTPVLTSSDCEGAGEMFSVTSNKTIETFDEDSHNESDVDRTNQNSKSDTVNDVTQDLNEYSDKPIAQSKALQTQPKSEAKSEFFGNPIYLTVSGQFHLEACALALGDVYTLNSAFRAETGTSKKHLSEFKMLEVELAFTKGLDDVIHLIQESTRSVLLDTYESCSRDIENFTINLPPEHQKAVLDAACKTYERITYHEAINLLQQNSKVLKTPAPHWGDDINSEHESFLTKHCGQLPVFVTDFPVESKPFYAFANPDEMTVAAVDLIFPFCGELCGGSVREHRLELLRNKIHRLGLGDSYDWYLDLRRYGNAPHAGYGLGFDRLIRFVLGINNIRDVVPFPRAVRSCLL</sequence>
<keyword evidence="11" id="KW-1185">Reference proteome</keyword>
<keyword evidence="5" id="KW-0067">ATP-binding</keyword>
<feature type="region of interest" description="Disordered" evidence="8">
    <location>
        <begin position="329"/>
        <end position="352"/>
    </location>
</feature>
<dbReference type="NCBIfam" id="TIGR00457">
    <property type="entry name" value="asnS"/>
    <property type="match status" value="1"/>
</dbReference>
<reference evidence="10 11" key="1">
    <citation type="submission" date="2024-02" db="EMBL/GenBank/DDBJ databases">
        <authorList>
            <person name="Daric V."/>
            <person name="Darras S."/>
        </authorList>
    </citation>
    <scope>NUCLEOTIDE SEQUENCE [LARGE SCALE GENOMIC DNA]</scope>
</reference>
<dbReference type="EC" id="6.1.1.22" evidence="2"/>